<name>A0A0B9A6X3_9SPHN</name>
<dbReference type="STRING" id="48936.NJ75_02966"/>
<evidence type="ECO:0000313" key="1">
    <source>
        <dbReference type="EMBL" id="KHS45040.1"/>
    </source>
</evidence>
<reference evidence="1 2" key="1">
    <citation type="submission" date="2014-10" db="EMBL/GenBank/DDBJ databases">
        <title>Draft genome sequence of Novosphingobium subterraneum DSM 12447.</title>
        <authorList>
            <person name="Gan H.M."/>
            <person name="Gan H.Y."/>
            <person name="Savka M.A."/>
        </authorList>
    </citation>
    <scope>NUCLEOTIDE SEQUENCE [LARGE SCALE GENOMIC DNA]</scope>
    <source>
        <strain evidence="1 2">DSM 12447</strain>
    </source>
</reference>
<dbReference type="EMBL" id="JRVC01000014">
    <property type="protein sequence ID" value="KHS45040.1"/>
    <property type="molecule type" value="Genomic_DNA"/>
</dbReference>
<keyword evidence="2" id="KW-1185">Reference proteome</keyword>
<dbReference type="PATRIC" id="fig|48936.3.peg.2981"/>
<dbReference type="AlphaFoldDB" id="A0A0B9A6X3"/>
<sequence length="75" mass="7621">MIGKIISAVVGKKIADRTPGMSEGTGALIGVAAATVMRRMGPLGMLAAAGGTWAVSRAMKKKQARQGASGTTRTY</sequence>
<accession>A0A0B9A6X3</accession>
<evidence type="ECO:0000313" key="2">
    <source>
        <dbReference type="Proteomes" id="UP000031338"/>
    </source>
</evidence>
<dbReference type="RefSeq" id="WP_039335700.1">
    <property type="nucleotide sequence ID" value="NZ_JRVC01000014.1"/>
</dbReference>
<organism evidence="1 2">
    <name type="scientific">Novosphingobium subterraneum</name>
    <dbReference type="NCBI Taxonomy" id="48936"/>
    <lineage>
        <taxon>Bacteria</taxon>
        <taxon>Pseudomonadati</taxon>
        <taxon>Pseudomonadota</taxon>
        <taxon>Alphaproteobacteria</taxon>
        <taxon>Sphingomonadales</taxon>
        <taxon>Sphingomonadaceae</taxon>
        <taxon>Novosphingobium</taxon>
    </lineage>
</organism>
<proteinExistence type="predicted"/>
<gene>
    <name evidence="1" type="ORF">NJ75_02966</name>
</gene>
<dbReference type="Proteomes" id="UP000031338">
    <property type="component" value="Unassembled WGS sequence"/>
</dbReference>
<comment type="caution">
    <text evidence="1">The sequence shown here is derived from an EMBL/GenBank/DDBJ whole genome shotgun (WGS) entry which is preliminary data.</text>
</comment>
<protein>
    <submittedName>
        <fullName evidence="1">Uncharacterized protein</fullName>
    </submittedName>
</protein>